<sequence>LKAQGPKAQAQTPRPRVPDSGPRGLVTQSNQTPETLRNKNHYPVPNTQQRERVRKEAAGAPVGNWTPQS</sequence>
<dbReference type="AlphaFoldDB" id="A0A0L0FBV3"/>
<dbReference type="EMBL" id="KQ244624">
    <property type="protein sequence ID" value="KNC74230.1"/>
    <property type="molecule type" value="Genomic_DNA"/>
</dbReference>
<keyword evidence="3" id="KW-1185">Reference proteome</keyword>
<proteinExistence type="predicted"/>
<evidence type="ECO:0000256" key="1">
    <source>
        <dbReference type="SAM" id="MobiDB-lite"/>
    </source>
</evidence>
<feature type="region of interest" description="Disordered" evidence="1">
    <location>
        <begin position="1"/>
        <end position="69"/>
    </location>
</feature>
<reference evidence="2 3" key="1">
    <citation type="submission" date="2011-02" db="EMBL/GenBank/DDBJ databases">
        <title>The Genome Sequence of Sphaeroforma arctica JP610.</title>
        <authorList>
            <consortium name="The Broad Institute Genome Sequencing Platform"/>
            <person name="Russ C."/>
            <person name="Cuomo C."/>
            <person name="Young S.K."/>
            <person name="Zeng Q."/>
            <person name="Gargeya S."/>
            <person name="Alvarado L."/>
            <person name="Berlin A."/>
            <person name="Chapman S.B."/>
            <person name="Chen Z."/>
            <person name="Freedman E."/>
            <person name="Gellesch M."/>
            <person name="Goldberg J."/>
            <person name="Griggs A."/>
            <person name="Gujja S."/>
            <person name="Heilman E."/>
            <person name="Heiman D."/>
            <person name="Howarth C."/>
            <person name="Mehta T."/>
            <person name="Neiman D."/>
            <person name="Pearson M."/>
            <person name="Roberts A."/>
            <person name="Saif S."/>
            <person name="Shea T."/>
            <person name="Shenoy N."/>
            <person name="Sisk P."/>
            <person name="Stolte C."/>
            <person name="Sykes S."/>
            <person name="White J."/>
            <person name="Yandava C."/>
            <person name="Burger G."/>
            <person name="Gray M.W."/>
            <person name="Holland P.W.H."/>
            <person name="King N."/>
            <person name="Lang F.B.F."/>
            <person name="Roger A.J."/>
            <person name="Ruiz-Trillo I."/>
            <person name="Haas B."/>
            <person name="Nusbaum C."/>
            <person name="Birren B."/>
        </authorList>
    </citation>
    <scope>NUCLEOTIDE SEQUENCE [LARGE SCALE GENOMIC DNA]</scope>
    <source>
        <strain evidence="2 3">JP610</strain>
    </source>
</reference>
<feature type="non-terminal residue" evidence="2">
    <location>
        <position position="1"/>
    </location>
</feature>
<dbReference type="RefSeq" id="XP_014148132.1">
    <property type="nucleotide sequence ID" value="XM_014292657.1"/>
</dbReference>
<protein>
    <submittedName>
        <fullName evidence="2">Uncharacterized protein</fullName>
    </submittedName>
</protein>
<gene>
    <name evidence="2" type="ORF">SARC_13217</name>
</gene>
<organism evidence="2 3">
    <name type="scientific">Sphaeroforma arctica JP610</name>
    <dbReference type="NCBI Taxonomy" id="667725"/>
    <lineage>
        <taxon>Eukaryota</taxon>
        <taxon>Ichthyosporea</taxon>
        <taxon>Ichthyophonida</taxon>
        <taxon>Sphaeroforma</taxon>
    </lineage>
</organism>
<dbReference type="Proteomes" id="UP000054560">
    <property type="component" value="Unassembled WGS sequence"/>
</dbReference>
<evidence type="ECO:0000313" key="2">
    <source>
        <dbReference type="EMBL" id="KNC74230.1"/>
    </source>
</evidence>
<dbReference type="GeneID" id="25913721"/>
<name>A0A0L0FBV3_9EUKA</name>
<accession>A0A0L0FBV3</accession>
<feature type="compositionally biased region" description="Polar residues" evidence="1">
    <location>
        <begin position="26"/>
        <end position="35"/>
    </location>
</feature>
<evidence type="ECO:0000313" key="3">
    <source>
        <dbReference type="Proteomes" id="UP000054560"/>
    </source>
</evidence>